<reference evidence="1" key="1">
    <citation type="submission" date="2022-07" db="EMBL/GenBank/DDBJ databases">
        <title>Phylogenomic reconstructions and comparative analyses of Kickxellomycotina fungi.</title>
        <authorList>
            <person name="Reynolds N.K."/>
            <person name="Stajich J.E."/>
            <person name="Barry K."/>
            <person name="Grigoriev I.V."/>
            <person name="Crous P."/>
            <person name="Smith M.E."/>
        </authorList>
    </citation>
    <scope>NUCLEOTIDE SEQUENCE</scope>
    <source>
        <strain evidence="1">CBS 190363</strain>
    </source>
</reference>
<name>A0ACC1MAX6_9FUNG</name>
<evidence type="ECO:0000313" key="1">
    <source>
        <dbReference type="EMBL" id="KAJ2900533.1"/>
    </source>
</evidence>
<gene>
    <name evidence="1" type="ORF">IWW38_000408</name>
</gene>
<evidence type="ECO:0000313" key="2">
    <source>
        <dbReference type="Proteomes" id="UP001139981"/>
    </source>
</evidence>
<protein>
    <submittedName>
        <fullName evidence="1">Uncharacterized protein</fullName>
    </submittedName>
</protein>
<sequence length="669" mass="74421">MYAGIDSDKDNFFSHNDCLAKSLSSASDQMTSGSLQDNITEIIRPTSESLSNGLQISDKAEEAILQWDGLTFVVETNVKKELTSRVILNQISGHVQPGETIAIIGSSGAGKTTLLNALSGRISGGRLSGKILYCGSQRQPGIFRRATSYVQQEDIMHSLLTVQETLMYAAKLRLSNSQYSQEQKQARVEDILKQLRLEGIRNSQIGNTQNRGISGGERKRVSIGVELLTDPRILFLDEPTSGLDSNSSQLTVELVRKIVTERRIAALMTIHQPSARIFNMFDKVILLSQGHVVYFGSTASTIDYFSNIGYACPVHENPADYFVDLMTLDYRSEEALAESKMRVANLAYCFLQYKTQVRAKDYAKAVIMYDQAILAEKQESAVVIAQPTRNSWIYEYKTLAQRDWLNLMRNVPFLASQVIQSLATALIVGFMFFHLKHDSASIQNRLGVLYIVALNATFPIIMPALYAFFDERDIMLRERSAAVYRVTPFYISKATTFMPIALTSSAVFICGVYFISHLAFSTGKFFATLGVLSCLNVVSISFMLMVGSAVRTMDVAFVIAPGIITIELLFGGLLANPKTIPEAIKWIHWINPVYYAYAAFVRNEFSGLEFACIPGAVCYSNGNDVIDAYGMGRFTVGQDVAMLLVIAAIFYMAGYALLRWRAKPKFTWI</sequence>
<organism evidence="1 2">
    <name type="scientific">Coemansia aciculifera</name>
    <dbReference type="NCBI Taxonomy" id="417176"/>
    <lineage>
        <taxon>Eukaryota</taxon>
        <taxon>Fungi</taxon>
        <taxon>Fungi incertae sedis</taxon>
        <taxon>Zoopagomycota</taxon>
        <taxon>Kickxellomycotina</taxon>
        <taxon>Kickxellomycetes</taxon>
        <taxon>Kickxellales</taxon>
        <taxon>Kickxellaceae</taxon>
        <taxon>Coemansia</taxon>
    </lineage>
</organism>
<dbReference type="EMBL" id="JANBVB010000004">
    <property type="protein sequence ID" value="KAJ2900533.1"/>
    <property type="molecule type" value="Genomic_DNA"/>
</dbReference>
<proteinExistence type="predicted"/>
<comment type="caution">
    <text evidence="1">The sequence shown here is derived from an EMBL/GenBank/DDBJ whole genome shotgun (WGS) entry which is preliminary data.</text>
</comment>
<dbReference type="Proteomes" id="UP001139981">
    <property type="component" value="Unassembled WGS sequence"/>
</dbReference>
<accession>A0ACC1MAX6</accession>
<keyword evidence="2" id="KW-1185">Reference proteome</keyword>